<proteinExistence type="predicted"/>
<reference evidence="2 3" key="1">
    <citation type="submission" date="2013-06" db="EMBL/GenBank/DDBJ databases">
        <title>Whole genome shotgun sequence of Bacillus selenatarsenatis SF-1.</title>
        <authorList>
            <person name="Kuroda M."/>
            <person name="Sei K."/>
            <person name="Yamashita M."/>
            <person name="Ike M."/>
        </authorList>
    </citation>
    <scope>NUCLEOTIDE SEQUENCE [LARGE SCALE GENOMIC DNA]</scope>
    <source>
        <strain evidence="2 3">SF-1</strain>
    </source>
</reference>
<evidence type="ECO:0000259" key="1">
    <source>
        <dbReference type="Pfam" id="PF10026"/>
    </source>
</evidence>
<dbReference type="Pfam" id="PF10026">
    <property type="entry name" value="DUF2268"/>
    <property type="match status" value="1"/>
</dbReference>
<organism evidence="2 3">
    <name type="scientific">Mesobacillus selenatarsenatis (strain DSM 18680 / JCM 14380 / FERM P-15431 / SF-1)</name>
    <dbReference type="NCBI Taxonomy" id="1321606"/>
    <lineage>
        <taxon>Bacteria</taxon>
        <taxon>Bacillati</taxon>
        <taxon>Bacillota</taxon>
        <taxon>Bacilli</taxon>
        <taxon>Bacillales</taxon>
        <taxon>Bacillaceae</taxon>
        <taxon>Mesobacillus</taxon>
    </lineage>
</organism>
<gene>
    <name evidence="2" type="ORF">SAMD00020551_3307</name>
</gene>
<dbReference type="STRING" id="1321606.SAMD00020551_3307"/>
<sequence>MYKPDRRTRKTLEELEAGKFWSVTEKIFNKYKRKWKGPDIPIFIFPLDQSNSKLMREGKGKSGLSFIDKMFLFLTPINDEKELEALFVHEYHHVCRMQAQKKNPAEYTLLDSIILEGLAEHAVAENCGEKYTGEWSRRYSTKVLAEFWEKELEEKLSIQREDRQHDEILFGLGGRPALLGYAIGYEIVKQYIQHGYFTEKASFKLPSIEFTKLIKFQ</sequence>
<feature type="domain" description="DUF2268" evidence="1">
    <location>
        <begin position="20"/>
        <end position="210"/>
    </location>
</feature>
<accession>A0A0A8XAE4</accession>
<dbReference type="RefSeq" id="WP_084135507.1">
    <property type="nucleotide sequence ID" value="NZ_BASE01000074.1"/>
</dbReference>
<protein>
    <recommendedName>
        <fullName evidence="1">DUF2268 domain-containing protein</fullName>
    </recommendedName>
</protein>
<name>A0A0A8XAE4_MESS1</name>
<dbReference type="EMBL" id="BASE01000074">
    <property type="protein sequence ID" value="GAM15151.1"/>
    <property type="molecule type" value="Genomic_DNA"/>
</dbReference>
<evidence type="ECO:0000313" key="2">
    <source>
        <dbReference type="EMBL" id="GAM15151.1"/>
    </source>
</evidence>
<dbReference type="Proteomes" id="UP000031014">
    <property type="component" value="Unassembled WGS sequence"/>
</dbReference>
<keyword evidence="3" id="KW-1185">Reference proteome</keyword>
<dbReference type="AlphaFoldDB" id="A0A0A8XAE4"/>
<dbReference type="InterPro" id="IPR018728">
    <property type="entry name" value="DUF2268"/>
</dbReference>
<evidence type="ECO:0000313" key="3">
    <source>
        <dbReference type="Proteomes" id="UP000031014"/>
    </source>
</evidence>
<comment type="caution">
    <text evidence="2">The sequence shown here is derived from an EMBL/GenBank/DDBJ whole genome shotgun (WGS) entry which is preliminary data.</text>
</comment>